<name>A0A9N9BDM8_9GLOM</name>
<organism evidence="1 2">
    <name type="scientific">Paraglomus occultum</name>
    <dbReference type="NCBI Taxonomy" id="144539"/>
    <lineage>
        <taxon>Eukaryota</taxon>
        <taxon>Fungi</taxon>
        <taxon>Fungi incertae sedis</taxon>
        <taxon>Mucoromycota</taxon>
        <taxon>Glomeromycotina</taxon>
        <taxon>Glomeromycetes</taxon>
        <taxon>Paraglomerales</taxon>
        <taxon>Paraglomeraceae</taxon>
        <taxon>Paraglomus</taxon>
    </lineage>
</organism>
<protein>
    <submittedName>
        <fullName evidence="1">5500_t:CDS:1</fullName>
    </submittedName>
</protein>
<gene>
    <name evidence="1" type="ORF">POCULU_LOCUS5563</name>
</gene>
<dbReference type="AlphaFoldDB" id="A0A9N9BDM8"/>
<dbReference type="EMBL" id="CAJVPJ010000873">
    <property type="protein sequence ID" value="CAG8562119.1"/>
    <property type="molecule type" value="Genomic_DNA"/>
</dbReference>
<keyword evidence="2" id="KW-1185">Reference proteome</keyword>
<dbReference type="Proteomes" id="UP000789572">
    <property type="component" value="Unassembled WGS sequence"/>
</dbReference>
<proteinExistence type="predicted"/>
<feature type="non-terminal residue" evidence="1">
    <location>
        <position position="1"/>
    </location>
</feature>
<reference evidence="1" key="1">
    <citation type="submission" date="2021-06" db="EMBL/GenBank/DDBJ databases">
        <authorList>
            <person name="Kallberg Y."/>
            <person name="Tangrot J."/>
            <person name="Rosling A."/>
        </authorList>
    </citation>
    <scope>NUCLEOTIDE SEQUENCE</scope>
    <source>
        <strain evidence="1">IA702</strain>
    </source>
</reference>
<sequence>PRFVHLFRHALEDTLEEKSHVGVKVDGNLCDVDNDDDPTFLQQLLIVP</sequence>
<evidence type="ECO:0000313" key="1">
    <source>
        <dbReference type="EMBL" id="CAG8562119.1"/>
    </source>
</evidence>
<comment type="caution">
    <text evidence="1">The sequence shown here is derived from an EMBL/GenBank/DDBJ whole genome shotgun (WGS) entry which is preliminary data.</text>
</comment>
<evidence type="ECO:0000313" key="2">
    <source>
        <dbReference type="Proteomes" id="UP000789572"/>
    </source>
</evidence>
<accession>A0A9N9BDM8</accession>